<dbReference type="GO" id="GO:0007018">
    <property type="term" value="P:microtubule-based movement"/>
    <property type="evidence" value="ECO:0007669"/>
    <property type="project" value="InterPro"/>
</dbReference>
<dbReference type="GO" id="GO:0007052">
    <property type="term" value="P:mitotic spindle organization"/>
    <property type="evidence" value="ECO:0007669"/>
    <property type="project" value="TreeGrafter"/>
</dbReference>
<comment type="similarity">
    <text evidence="6">Belongs to the TRAFAC class myosin-kinesin ATPase superfamily. Kinesin family.</text>
</comment>
<feature type="binding site" evidence="6">
    <location>
        <begin position="91"/>
        <end position="98"/>
    </location>
    <ligand>
        <name>ATP</name>
        <dbReference type="ChEBI" id="CHEBI:30616"/>
    </ligand>
</feature>
<feature type="compositionally biased region" description="Basic and acidic residues" evidence="8">
    <location>
        <begin position="1665"/>
        <end position="1697"/>
    </location>
</feature>
<accession>A0A1Z5K4F0</accession>
<dbReference type="EMBL" id="BDSP01000153">
    <property type="protein sequence ID" value="GAX20961.1"/>
    <property type="molecule type" value="Genomic_DNA"/>
</dbReference>
<dbReference type="Proteomes" id="UP000198406">
    <property type="component" value="Unassembled WGS sequence"/>
</dbReference>
<feature type="compositionally biased region" description="Low complexity" evidence="8">
    <location>
        <begin position="1444"/>
        <end position="1453"/>
    </location>
</feature>
<feature type="compositionally biased region" description="Polar residues" evidence="8">
    <location>
        <begin position="1133"/>
        <end position="1149"/>
    </location>
</feature>
<feature type="compositionally biased region" description="Basic residues" evidence="8">
    <location>
        <begin position="1796"/>
        <end position="1807"/>
    </location>
</feature>
<feature type="compositionally biased region" description="Acidic residues" evidence="8">
    <location>
        <begin position="1573"/>
        <end position="1583"/>
    </location>
</feature>
<feature type="compositionally biased region" description="Acidic residues" evidence="8">
    <location>
        <begin position="1424"/>
        <end position="1433"/>
    </location>
</feature>
<evidence type="ECO:0000259" key="9">
    <source>
        <dbReference type="PROSITE" id="PS50067"/>
    </source>
</evidence>
<dbReference type="InterPro" id="IPR036961">
    <property type="entry name" value="Kinesin_motor_dom_sf"/>
</dbReference>
<feature type="region of interest" description="Disordered" evidence="8">
    <location>
        <begin position="1132"/>
        <end position="1719"/>
    </location>
</feature>
<evidence type="ECO:0000256" key="4">
    <source>
        <dbReference type="ARBA" id="ARBA00022840"/>
    </source>
</evidence>
<protein>
    <recommendedName>
        <fullName evidence="9">Kinesin motor domain-containing protein</fullName>
    </recommendedName>
</protein>
<dbReference type="GO" id="GO:0005524">
    <property type="term" value="F:ATP binding"/>
    <property type="evidence" value="ECO:0007669"/>
    <property type="project" value="UniProtKB-UniRule"/>
</dbReference>
<evidence type="ECO:0000256" key="6">
    <source>
        <dbReference type="PROSITE-ProRule" id="PRU00283"/>
    </source>
</evidence>
<dbReference type="GO" id="GO:0003777">
    <property type="term" value="F:microtubule motor activity"/>
    <property type="evidence" value="ECO:0007669"/>
    <property type="project" value="InterPro"/>
</dbReference>
<feature type="region of interest" description="Disordered" evidence="8">
    <location>
        <begin position="1056"/>
        <end position="1091"/>
    </location>
</feature>
<dbReference type="OrthoDB" id="3176171at2759"/>
<feature type="compositionally biased region" description="Basic and acidic residues" evidence="8">
    <location>
        <begin position="1646"/>
        <end position="1656"/>
    </location>
</feature>
<keyword evidence="4 6" id="KW-0067">ATP-binding</keyword>
<dbReference type="Pfam" id="PF00225">
    <property type="entry name" value="Kinesin"/>
    <property type="match status" value="1"/>
</dbReference>
<feature type="compositionally biased region" description="Acidic residues" evidence="8">
    <location>
        <begin position="1490"/>
        <end position="1501"/>
    </location>
</feature>
<dbReference type="GO" id="GO:0005737">
    <property type="term" value="C:cytoplasm"/>
    <property type="evidence" value="ECO:0007669"/>
    <property type="project" value="UniProtKB-SubCell"/>
</dbReference>
<keyword evidence="2" id="KW-0963">Cytoplasm</keyword>
<feature type="region of interest" description="Disordered" evidence="8">
    <location>
        <begin position="1020"/>
        <end position="1040"/>
    </location>
</feature>
<keyword evidence="6" id="KW-0505">Motor protein</keyword>
<sequence length="1807" mass="197717">MATAARKEPVKVFLRLRPFSKLEETLGCGSAAETISQTRVSVKNDSVGEYHTDFDSVFDSSSDQEVVFHRTCVNVPQQLLDGFDCAIFAYGAQGSGKTYSILGDLDRGVDERRAEDGIVPRLARAMFDAIQSADPAVEFTVRCSVVEIYLDRLRDLLVDSCHVCAVGGKLKGCSRLSCLSAGDIITTVNRGHAARTSSSIYPCRESIRSSMIIQVEIEQYDSRSQSVKSSTLLIGDLVGSQCSTTGNENRNTERSAEKTWVSNSLHVLKQLVEERRSGVPVTMPLTAPLLAQLLSPYLGGSSHTMILLTASTSDAAAKETIDTLKFGELCRSIHNIPASNFHERWQDCSAELTEARENNLRFEELVRVLASECHRLQSKSGARFSSTTLENVILDITEATTEHRDIKFTIETKAEHQIRTEQMKLRSEMRRAVQTRDELLSSVTQMQSDLQLLKDQNIRLLEGKETTEAELARLKNEVLVAKAQKEEAEYNLRTSQFRENEAVVFLRQFRRFYFRLRKQMAADGSGNVSQIIQQVPGAPSLDKLLDIDSLMVESGLLEQNEVGGDIDPYFKTSPEAMARSSDGAIKMMQSKAFLNEAASVSKSAIVRDKPQHVEARQRLHITPAGKYLEMRENDLESELLSLSEKASHLERSLVEEKEKVETLTKSVGVAAALERLKSLKESKFVKDQLEKKEHDLSAVIWKMNEMHMTGKSLQAMIRERDNRILHLENTYTEASSKNTSLVLEKERVDNLLRDEIAELSKRIRAFSSPIRFFGEQSNENTPFHYRLVAPFSSSKEFLKAGLKNGLRRASIGEAGEWINASHSMERADVETQTDYDRIDRECQTDMKEVKDTQAQTELHLTISDLLVNAETQTETTHKMNSDFIPCEVETQTDGVLLTLKDIELSTIEAAASSVPEANVDDLLFMITRPEEKIERTQISAHKESLGAGVPHRNMLPSTPLSANAFLFMEDEFVEDALHKEKNTVTTNVTSDSDTAVIQSMADTSSSSRILSSSSLSVLATQATHKSPPEMAHSNHSRVQEISVEKDKVIVASSDATHEQFEQSGGSAPALKDDKESSDEATTESKPGKPVSSFLAKLQAQARKKAAEQSSDVIDKETVPEFLKKFKTIGARNANESVIETSGESTSLRQPFSGGTRFADTSSSLPWHPRKKKSEDDDSEDNEGSFTFDPVSRNLAAELPHESSTMGHTEELDQSDATNKSAPRAPLVSSKSDDDSESSSDEDDEKGKTEAQVAKPAAFSLSPKADNSDSNSDQEDDNGKAEPQLSRSAPFSTSKADDDINSGSDEDDKEKAEVPTSKSVPFSTTKADDDNDSRSDEDDDKGKGEVQVTRPAPFSSSKTDNDSNPSSDDDVDKVKTAVLQASKSVPFSSSKTDNDSDSSSDEEDNKKKAEPQASRSAPFSSPKDDDSDSSSDEDNDKRKAEVPTSMSVPFSSSSKADDDSDSSSDEDDDKEKTAESQALNSVPFSSSKPDDDSDSSSEEEDHTQERSAEATGSNRETTTLEVRATPGTSTKVFKADSSSDDDDDDDDEEDVGETNNEHRKSVAITKTIAGSLEDSSDESEEDSDPVASTSNARSTLKSSNAPIPRVPAQTTDDSEDSSSSDTMESDDESTDKNSTRLLQGGKPGNFEPKRKVTDFGEKVSPALSPKKPEKAKMKSSERDVKGKSEAKAKPATKGDKPGKGKATKAITKSSSKATTDTKSSKFAVRGSDIVLADDGEWGKSASKKSAKAKSSFVIKNGKLVKNDASSPPPTKIEKPAFKIVGGKLVKQGKGEGGTKKTAGKSRSRMGEI</sequence>
<evidence type="ECO:0000313" key="10">
    <source>
        <dbReference type="EMBL" id="GAX20961.1"/>
    </source>
</evidence>
<dbReference type="SUPFAM" id="SSF52540">
    <property type="entry name" value="P-loop containing nucleoside triphosphate hydrolases"/>
    <property type="match status" value="1"/>
</dbReference>
<feature type="region of interest" description="Disordered" evidence="8">
    <location>
        <begin position="1782"/>
        <end position="1807"/>
    </location>
</feature>
<name>A0A1Z5K4F0_FISSO</name>
<reference evidence="10 11" key="1">
    <citation type="journal article" date="2015" name="Plant Cell">
        <title>Oil accumulation by the oleaginous diatom Fistulifera solaris as revealed by the genome and transcriptome.</title>
        <authorList>
            <person name="Tanaka T."/>
            <person name="Maeda Y."/>
            <person name="Veluchamy A."/>
            <person name="Tanaka M."/>
            <person name="Abida H."/>
            <person name="Marechal E."/>
            <person name="Bowler C."/>
            <person name="Muto M."/>
            <person name="Sunaga Y."/>
            <person name="Tanaka M."/>
            <person name="Yoshino T."/>
            <person name="Taniguchi T."/>
            <person name="Fukuda Y."/>
            <person name="Nemoto M."/>
            <person name="Matsumoto M."/>
            <person name="Wong P.S."/>
            <person name="Aburatani S."/>
            <person name="Fujibuchi W."/>
        </authorList>
    </citation>
    <scope>NUCLEOTIDE SEQUENCE [LARGE SCALE GENOMIC DNA]</scope>
    <source>
        <strain evidence="10 11">JPCC DA0580</strain>
    </source>
</reference>
<feature type="compositionally biased region" description="Basic and acidic residues" evidence="8">
    <location>
        <begin position="1325"/>
        <end position="1343"/>
    </location>
</feature>
<comment type="subcellular location">
    <subcellularLocation>
        <location evidence="1">Cytoplasm</location>
    </subcellularLocation>
</comment>
<dbReference type="InterPro" id="IPR001752">
    <property type="entry name" value="Kinesin_motor_dom"/>
</dbReference>
<dbReference type="InterPro" id="IPR027640">
    <property type="entry name" value="Kinesin-like_fam"/>
</dbReference>
<evidence type="ECO:0000256" key="8">
    <source>
        <dbReference type="SAM" id="MobiDB-lite"/>
    </source>
</evidence>
<keyword evidence="11" id="KW-1185">Reference proteome</keyword>
<feature type="coiled-coil region" evidence="7">
    <location>
        <begin position="436"/>
        <end position="491"/>
    </location>
</feature>
<feature type="compositionally biased region" description="Low complexity" evidence="8">
    <location>
        <begin position="1354"/>
        <end position="1365"/>
    </location>
</feature>
<feature type="compositionally biased region" description="Acidic residues" evidence="8">
    <location>
        <begin position="1233"/>
        <end position="1243"/>
    </location>
</feature>
<dbReference type="PANTHER" id="PTHR47969:SF15">
    <property type="entry name" value="CHROMOSOME-ASSOCIATED KINESIN KIF4A-RELATED"/>
    <property type="match status" value="1"/>
</dbReference>
<evidence type="ECO:0000256" key="2">
    <source>
        <dbReference type="ARBA" id="ARBA00022490"/>
    </source>
</evidence>
<feature type="compositionally biased region" description="Polar residues" evidence="8">
    <location>
        <begin position="1315"/>
        <end position="1324"/>
    </location>
</feature>
<feature type="domain" description="Kinesin motor" evidence="9">
    <location>
        <begin position="9"/>
        <end position="333"/>
    </location>
</feature>
<evidence type="ECO:0000256" key="3">
    <source>
        <dbReference type="ARBA" id="ARBA00022741"/>
    </source>
</evidence>
<evidence type="ECO:0000256" key="7">
    <source>
        <dbReference type="SAM" id="Coils"/>
    </source>
</evidence>
<dbReference type="SMART" id="SM00129">
    <property type="entry name" value="KISc"/>
    <property type="match status" value="1"/>
</dbReference>
<feature type="compositionally biased region" description="Acidic residues" evidence="8">
    <location>
        <begin position="1611"/>
        <end position="1628"/>
    </location>
</feature>
<proteinExistence type="inferred from homology"/>
<feature type="compositionally biased region" description="Polar residues" evidence="8">
    <location>
        <begin position="1509"/>
        <end position="1530"/>
    </location>
</feature>
<dbReference type="PROSITE" id="PS50067">
    <property type="entry name" value="KINESIN_MOTOR_2"/>
    <property type="match status" value="1"/>
</dbReference>
<feature type="compositionally biased region" description="Polar residues" evidence="8">
    <location>
        <begin position="1284"/>
        <end position="1293"/>
    </location>
</feature>
<dbReference type="InterPro" id="IPR027417">
    <property type="entry name" value="P-loop_NTPase"/>
</dbReference>
<evidence type="ECO:0000256" key="5">
    <source>
        <dbReference type="ARBA" id="ARBA00023054"/>
    </source>
</evidence>
<keyword evidence="3 6" id="KW-0547">Nucleotide-binding</keyword>
<evidence type="ECO:0000256" key="1">
    <source>
        <dbReference type="ARBA" id="ARBA00004496"/>
    </source>
</evidence>
<feature type="compositionally biased region" description="Acidic residues" evidence="8">
    <location>
        <begin position="1457"/>
        <end position="1468"/>
    </location>
</feature>
<comment type="caution">
    <text evidence="10">The sequence shown here is derived from an EMBL/GenBank/DDBJ whole genome shotgun (WGS) entry which is preliminary data.</text>
</comment>
<keyword evidence="5 7" id="KW-0175">Coiled coil</keyword>
<dbReference type="GO" id="GO:0005875">
    <property type="term" value="C:microtubule associated complex"/>
    <property type="evidence" value="ECO:0007669"/>
    <property type="project" value="TreeGrafter"/>
</dbReference>
<dbReference type="GO" id="GO:0051231">
    <property type="term" value="P:spindle elongation"/>
    <property type="evidence" value="ECO:0007669"/>
    <property type="project" value="TreeGrafter"/>
</dbReference>
<dbReference type="InParanoid" id="A0A1Z5K4F0"/>
<feature type="compositionally biased region" description="Polar residues" evidence="8">
    <location>
        <begin position="1585"/>
        <end position="1600"/>
    </location>
</feature>
<dbReference type="PRINTS" id="PR00380">
    <property type="entry name" value="KINESINHEAVY"/>
</dbReference>
<dbReference type="GO" id="GO:0008017">
    <property type="term" value="F:microtubule binding"/>
    <property type="evidence" value="ECO:0007669"/>
    <property type="project" value="InterPro"/>
</dbReference>
<feature type="compositionally biased region" description="Low complexity" evidence="8">
    <location>
        <begin position="1702"/>
        <end position="1719"/>
    </location>
</feature>
<feature type="compositionally biased region" description="Acidic residues" evidence="8">
    <location>
        <begin position="1537"/>
        <end position="1551"/>
    </location>
</feature>
<gene>
    <name evidence="10" type="ORF">FisN_1Lh376</name>
</gene>
<dbReference type="PANTHER" id="PTHR47969">
    <property type="entry name" value="CHROMOSOME-ASSOCIATED KINESIN KIF4A-RELATED"/>
    <property type="match status" value="1"/>
</dbReference>
<organism evidence="10 11">
    <name type="scientific">Fistulifera solaris</name>
    <name type="common">Oleaginous diatom</name>
    <dbReference type="NCBI Taxonomy" id="1519565"/>
    <lineage>
        <taxon>Eukaryota</taxon>
        <taxon>Sar</taxon>
        <taxon>Stramenopiles</taxon>
        <taxon>Ochrophyta</taxon>
        <taxon>Bacillariophyta</taxon>
        <taxon>Bacillariophyceae</taxon>
        <taxon>Bacillariophycidae</taxon>
        <taxon>Naviculales</taxon>
        <taxon>Naviculaceae</taxon>
        <taxon>Fistulifera</taxon>
    </lineage>
</organism>
<dbReference type="Gene3D" id="3.40.850.10">
    <property type="entry name" value="Kinesin motor domain"/>
    <property type="match status" value="1"/>
</dbReference>
<evidence type="ECO:0000313" key="11">
    <source>
        <dbReference type="Proteomes" id="UP000198406"/>
    </source>
</evidence>
<feature type="coiled-coil region" evidence="7">
    <location>
        <begin position="632"/>
        <end position="666"/>
    </location>
</feature>